<sequence length="274" mass="29935">MKKGGMSGVGQGFKVAMNILNNARFGLGSCAGASLRRVLGGAAEHANSRKQFGSPLAKFGLIQMKFGIMALDAYAIESMAFMTTGMIDLGDPSCEIEAAMCKVYGSEAAFAGINECIQLMGGTGFMKEWPFERLMRDRLSAVGKPLQNLLSDPSSVAKEVSDRLKRKLSPALLPVVHPRLRDLTELLQRLTAQFGDTVEYLLRKHKKKIIEEQIQLERIADSAMALFAMTASISRASSSVDAGIASDEHERKLTTLYCDMTSKKIATLLEIYQE</sequence>
<dbReference type="EMBL" id="CM047587">
    <property type="protein sequence ID" value="KAI9908000.1"/>
    <property type="molecule type" value="Genomic_DNA"/>
</dbReference>
<evidence type="ECO:0000313" key="2">
    <source>
        <dbReference type="Proteomes" id="UP001163321"/>
    </source>
</evidence>
<comment type="caution">
    <text evidence="1">The sequence shown here is derived from an EMBL/GenBank/DDBJ whole genome shotgun (WGS) entry which is preliminary data.</text>
</comment>
<keyword evidence="2" id="KW-1185">Reference proteome</keyword>
<evidence type="ECO:0000313" key="1">
    <source>
        <dbReference type="EMBL" id="KAI9908000.1"/>
    </source>
</evidence>
<organism evidence="1 2">
    <name type="scientific">Peronosclerospora sorghi</name>
    <dbReference type="NCBI Taxonomy" id="230839"/>
    <lineage>
        <taxon>Eukaryota</taxon>
        <taxon>Sar</taxon>
        <taxon>Stramenopiles</taxon>
        <taxon>Oomycota</taxon>
        <taxon>Peronosporomycetes</taxon>
        <taxon>Peronosporales</taxon>
        <taxon>Peronosporaceae</taxon>
        <taxon>Peronosclerospora</taxon>
    </lineage>
</organism>
<dbReference type="Proteomes" id="UP001163321">
    <property type="component" value="Chromosome 8"/>
</dbReference>
<reference evidence="1 2" key="1">
    <citation type="journal article" date="2022" name="bioRxiv">
        <title>The genome of the oomycete Peronosclerospora sorghi, a cosmopolitan pathogen of maize and sorghum, is inflated with dispersed pseudogenes.</title>
        <authorList>
            <person name="Fletcher K."/>
            <person name="Martin F."/>
            <person name="Isakeit T."/>
            <person name="Cavanaugh K."/>
            <person name="Magill C."/>
            <person name="Michelmore R."/>
        </authorList>
    </citation>
    <scope>NUCLEOTIDE SEQUENCE [LARGE SCALE GENOMIC DNA]</scope>
    <source>
        <strain evidence="1">P6</strain>
    </source>
</reference>
<name>A0ACC0VPV7_9STRA</name>
<accession>A0ACC0VPV7</accession>
<proteinExistence type="predicted"/>
<protein>
    <submittedName>
        <fullName evidence="1">Uncharacterized protein</fullName>
    </submittedName>
</protein>
<gene>
    <name evidence="1" type="ORF">PsorP6_004145</name>
</gene>